<reference evidence="2 3" key="1">
    <citation type="submission" date="2019-02" db="EMBL/GenBank/DDBJ databases">
        <title>Genome sequencing of the rare red list fungi Phellinidium pouzarii.</title>
        <authorList>
            <person name="Buettner E."/>
            <person name="Kellner H."/>
        </authorList>
    </citation>
    <scope>NUCLEOTIDE SEQUENCE [LARGE SCALE GENOMIC DNA]</scope>
    <source>
        <strain evidence="2 3">DSM 108285</strain>
    </source>
</reference>
<evidence type="ECO:0000313" key="3">
    <source>
        <dbReference type="Proteomes" id="UP000308199"/>
    </source>
</evidence>
<sequence>MEGELLTAVSRENLELERCPDADTDLGPFADGESDLGMEETNDSVPNLFIPLASSRGSVETTTEEQASDSEPQAISDSSEAEPAVRSVSLNFCMEGATVEHNRRRPPSRPLPSLPPALKKPTSLDLPPTPHSPDIPAVSVTPSFPDSRSNNDTGLQDLTQDMPIMSLPPTSSSSSSLSTNTVALLPPVPRSTLPNVGIGLQDPTPVGFSDDNAPQKQTHMSAHCASRLIKL</sequence>
<feature type="compositionally biased region" description="Acidic residues" evidence="1">
    <location>
        <begin position="32"/>
        <end position="42"/>
    </location>
</feature>
<evidence type="ECO:0000256" key="1">
    <source>
        <dbReference type="SAM" id="MobiDB-lite"/>
    </source>
</evidence>
<feature type="compositionally biased region" description="Polar residues" evidence="1">
    <location>
        <begin position="69"/>
        <end position="78"/>
    </location>
</feature>
<keyword evidence="3" id="KW-1185">Reference proteome</keyword>
<name>A0A4S4LJK1_9AGAM</name>
<dbReference type="EMBL" id="SGPK01000003">
    <property type="protein sequence ID" value="THH12159.1"/>
    <property type="molecule type" value="Genomic_DNA"/>
</dbReference>
<dbReference type="AlphaFoldDB" id="A0A4S4LJK1"/>
<protein>
    <submittedName>
        <fullName evidence="2">Uncharacterized protein</fullName>
    </submittedName>
</protein>
<feature type="region of interest" description="Disordered" evidence="1">
    <location>
        <begin position="19"/>
        <end position="163"/>
    </location>
</feature>
<accession>A0A4S4LJK1</accession>
<proteinExistence type="predicted"/>
<feature type="compositionally biased region" description="Polar residues" evidence="1">
    <location>
        <begin position="140"/>
        <end position="159"/>
    </location>
</feature>
<gene>
    <name evidence="2" type="ORF">EW145_g191</name>
</gene>
<evidence type="ECO:0000313" key="2">
    <source>
        <dbReference type="EMBL" id="THH12159.1"/>
    </source>
</evidence>
<organism evidence="2 3">
    <name type="scientific">Phellinidium pouzarii</name>
    <dbReference type="NCBI Taxonomy" id="167371"/>
    <lineage>
        <taxon>Eukaryota</taxon>
        <taxon>Fungi</taxon>
        <taxon>Dikarya</taxon>
        <taxon>Basidiomycota</taxon>
        <taxon>Agaricomycotina</taxon>
        <taxon>Agaricomycetes</taxon>
        <taxon>Hymenochaetales</taxon>
        <taxon>Hymenochaetaceae</taxon>
        <taxon>Phellinidium</taxon>
    </lineage>
</organism>
<comment type="caution">
    <text evidence="2">The sequence shown here is derived from an EMBL/GenBank/DDBJ whole genome shotgun (WGS) entry which is preliminary data.</text>
</comment>
<dbReference type="Proteomes" id="UP000308199">
    <property type="component" value="Unassembled WGS sequence"/>
</dbReference>